<dbReference type="EMBL" id="JAHUTI010000481">
    <property type="protein sequence ID" value="MED6232132.1"/>
    <property type="molecule type" value="Genomic_DNA"/>
</dbReference>
<gene>
    <name evidence="1" type="ORF">ATANTOWER_022131</name>
</gene>
<keyword evidence="2" id="KW-1185">Reference proteome</keyword>
<dbReference type="Proteomes" id="UP001345963">
    <property type="component" value="Unassembled WGS sequence"/>
</dbReference>
<sequence length="133" mass="14269">MFTVGLFGRCYGGKGTSAQSLKSSAASSRFSSKIALYFAPSILLSAMTSFPVPAKENLSQSMILQPPCFTIVFNDLCVSLSCDSSDQSTFSPCLLCPLNGLLQTAIRTSYGFISTMVCVLALFHKGQISSFYD</sequence>
<evidence type="ECO:0000313" key="1">
    <source>
        <dbReference type="EMBL" id="MED6232132.1"/>
    </source>
</evidence>
<reference evidence="1 2" key="1">
    <citation type="submission" date="2021-07" db="EMBL/GenBank/DDBJ databases">
        <authorList>
            <person name="Palmer J.M."/>
        </authorList>
    </citation>
    <scope>NUCLEOTIDE SEQUENCE [LARGE SCALE GENOMIC DNA]</scope>
    <source>
        <strain evidence="1 2">AT_MEX2019</strain>
        <tissue evidence="1">Muscle</tissue>
    </source>
</reference>
<comment type="caution">
    <text evidence="1">The sequence shown here is derived from an EMBL/GenBank/DDBJ whole genome shotgun (WGS) entry which is preliminary data.</text>
</comment>
<proteinExistence type="predicted"/>
<organism evidence="1 2">
    <name type="scientific">Ataeniobius toweri</name>
    <dbReference type="NCBI Taxonomy" id="208326"/>
    <lineage>
        <taxon>Eukaryota</taxon>
        <taxon>Metazoa</taxon>
        <taxon>Chordata</taxon>
        <taxon>Craniata</taxon>
        <taxon>Vertebrata</taxon>
        <taxon>Euteleostomi</taxon>
        <taxon>Actinopterygii</taxon>
        <taxon>Neopterygii</taxon>
        <taxon>Teleostei</taxon>
        <taxon>Neoteleostei</taxon>
        <taxon>Acanthomorphata</taxon>
        <taxon>Ovalentaria</taxon>
        <taxon>Atherinomorphae</taxon>
        <taxon>Cyprinodontiformes</taxon>
        <taxon>Goodeidae</taxon>
        <taxon>Ataeniobius</taxon>
    </lineage>
</organism>
<name>A0ABU7A287_9TELE</name>
<accession>A0ABU7A287</accession>
<evidence type="ECO:0000313" key="2">
    <source>
        <dbReference type="Proteomes" id="UP001345963"/>
    </source>
</evidence>
<protein>
    <submittedName>
        <fullName evidence="1">Uncharacterized protein</fullName>
    </submittedName>
</protein>